<dbReference type="PANTHER" id="PTHR46797:SF23">
    <property type="entry name" value="HTH-TYPE TRANSCRIPTIONAL REGULATOR SUTR"/>
    <property type="match status" value="1"/>
</dbReference>
<keyword evidence="2 6" id="KW-0238">DNA-binding</keyword>
<protein>
    <submittedName>
        <fullName evidence="6">DNA-binding protein</fullName>
    </submittedName>
</protein>
<dbReference type="GO" id="GO:0003677">
    <property type="term" value="F:DNA binding"/>
    <property type="evidence" value="ECO:0007669"/>
    <property type="project" value="UniProtKB-KW"/>
</dbReference>
<dbReference type="CDD" id="cd00093">
    <property type="entry name" value="HTH_XRE"/>
    <property type="match status" value="1"/>
</dbReference>
<keyword evidence="3" id="KW-0804">Transcription</keyword>
<dbReference type="eggNOG" id="COG1396">
    <property type="taxonomic scope" value="Bacteria"/>
</dbReference>
<evidence type="ECO:0000313" key="7">
    <source>
        <dbReference type="Proteomes" id="UP000000605"/>
    </source>
</evidence>
<evidence type="ECO:0000259" key="5">
    <source>
        <dbReference type="PROSITE" id="PS50943"/>
    </source>
</evidence>
<sequence>MNEKLKPGQAALRNRLSRNLKRIRAAQNISQEELGDRAGLHRTYISQVERTVTNVSLDNIYLLAEALGVDPAELLAIEREETGMPADEKSGRKSSRHSPPKI</sequence>
<dbReference type="Gene3D" id="1.10.260.40">
    <property type="entry name" value="lambda repressor-like DNA-binding domains"/>
    <property type="match status" value="1"/>
</dbReference>
<evidence type="ECO:0000313" key="6">
    <source>
        <dbReference type="EMBL" id="CAH34748.1"/>
    </source>
</evidence>
<dbReference type="Pfam" id="PF01381">
    <property type="entry name" value="HTH_3"/>
    <property type="match status" value="1"/>
</dbReference>
<dbReference type="PROSITE" id="PS50943">
    <property type="entry name" value="HTH_CROC1"/>
    <property type="match status" value="1"/>
</dbReference>
<feature type="compositionally biased region" description="Basic residues" evidence="4">
    <location>
        <begin position="92"/>
        <end position="102"/>
    </location>
</feature>
<evidence type="ECO:0000256" key="4">
    <source>
        <dbReference type="SAM" id="MobiDB-lite"/>
    </source>
</evidence>
<name>Q63WY5_BURPS</name>
<dbReference type="Proteomes" id="UP000000605">
    <property type="component" value="Chromosome 1"/>
</dbReference>
<reference evidence="6 7" key="1">
    <citation type="journal article" date="2004" name="Proc. Natl. Acad. Sci. U.S.A.">
        <title>Genomic plasticity of the causative agent of melioidosis, Burkholderia pseudomallei.</title>
        <authorList>
            <person name="Holden M.T.G."/>
            <person name="Titball R.W."/>
            <person name="Peacock S.J."/>
            <person name="Cerdeno-Tarraga A.M."/>
            <person name="Atkins T."/>
            <person name="Crossman L.C."/>
            <person name="Pitt T."/>
            <person name="Churcher C."/>
            <person name="Mungall K."/>
            <person name="Bentley S.D."/>
            <person name="Sebaihia M."/>
            <person name="Thomson N.R."/>
            <person name="Bason N."/>
            <person name="Beacham I.R."/>
            <person name="Brooks K."/>
            <person name="Brown K.A."/>
            <person name="Brown N.F."/>
            <person name="Challis G.L."/>
            <person name="Cherevach I."/>
            <person name="Chillingworth T."/>
            <person name="Cronin A."/>
            <person name="Crosset B."/>
            <person name="Davis P."/>
            <person name="DeShazer D."/>
            <person name="Feltwell T."/>
            <person name="Fraser A."/>
            <person name="Hance Z."/>
            <person name="Hauser H."/>
            <person name="Holroyd S."/>
            <person name="Jagels K."/>
            <person name="Keith K.E."/>
            <person name="Maddison M."/>
            <person name="Moule S."/>
            <person name="Price C."/>
            <person name="Quail M.A."/>
            <person name="Rabbinowitsch E."/>
            <person name="Rutherford K."/>
            <person name="Sanders M."/>
            <person name="Simmonds M."/>
            <person name="Songsivilai S."/>
            <person name="Stevens K."/>
            <person name="Tumapa S."/>
            <person name="Vesaratchavest M."/>
            <person name="Whitehead S."/>
            <person name="Yeats C."/>
            <person name="Barrell B.G."/>
            <person name="Oyston P.C.F."/>
            <person name="Parkhill J."/>
        </authorList>
    </citation>
    <scope>NUCLEOTIDE SEQUENCE [LARGE SCALE GENOMIC DNA]</scope>
    <source>
        <strain evidence="6 7">K96243</strain>
    </source>
</reference>
<gene>
    <name evidence="6" type="ordered locus">BPSL0756</name>
</gene>
<dbReference type="STRING" id="272560.BPSL0756"/>
<dbReference type="EMBL" id="BX571965">
    <property type="protein sequence ID" value="CAH34748.1"/>
    <property type="molecule type" value="Genomic_DNA"/>
</dbReference>
<dbReference type="InterPro" id="IPR001387">
    <property type="entry name" value="Cro/C1-type_HTH"/>
</dbReference>
<dbReference type="AlphaFoldDB" id="Q63WY5"/>
<dbReference type="InterPro" id="IPR050807">
    <property type="entry name" value="TransReg_Diox_bact_type"/>
</dbReference>
<evidence type="ECO:0000256" key="1">
    <source>
        <dbReference type="ARBA" id="ARBA00023015"/>
    </source>
</evidence>
<dbReference type="KEGG" id="bps:BPSL0756"/>
<keyword evidence="7" id="KW-1185">Reference proteome</keyword>
<organism evidence="6 7">
    <name type="scientific">Burkholderia pseudomallei (strain K96243)</name>
    <dbReference type="NCBI Taxonomy" id="272560"/>
    <lineage>
        <taxon>Bacteria</taxon>
        <taxon>Pseudomonadati</taxon>
        <taxon>Pseudomonadota</taxon>
        <taxon>Betaproteobacteria</taxon>
        <taxon>Burkholderiales</taxon>
        <taxon>Burkholderiaceae</taxon>
        <taxon>Burkholderia</taxon>
        <taxon>pseudomallei group</taxon>
    </lineage>
</organism>
<keyword evidence="1" id="KW-0805">Transcription regulation</keyword>
<evidence type="ECO:0000256" key="3">
    <source>
        <dbReference type="ARBA" id="ARBA00023163"/>
    </source>
</evidence>
<evidence type="ECO:0000256" key="2">
    <source>
        <dbReference type="ARBA" id="ARBA00023125"/>
    </source>
</evidence>
<dbReference type="InterPro" id="IPR010982">
    <property type="entry name" value="Lambda_DNA-bd_dom_sf"/>
</dbReference>
<dbReference type="RefSeq" id="WP_011204883.1">
    <property type="nucleotide sequence ID" value="NC_006350.1"/>
</dbReference>
<dbReference type="GO" id="GO:0005829">
    <property type="term" value="C:cytosol"/>
    <property type="evidence" value="ECO:0007669"/>
    <property type="project" value="TreeGrafter"/>
</dbReference>
<dbReference type="PANTHER" id="PTHR46797">
    <property type="entry name" value="HTH-TYPE TRANSCRIPTIONAL REGULATOR"/>
    <property type="match status" value="1"/>
</dbReference>
<feature type="region of interest" description="Disordered" evidence="4">
    <location>
        <begin position="79"/>
        <end position="102"/>
    </location>
</feature>
<proteinExistence type="predicted"/>
<dbReference type="GO" id="GO:0003700">
    <property type="term" value="F:DNA-binding transcription factor activity"/>
    <property type="evidence" value="ECO:0007669"/>
    <property type="project" value="TreeGrafter"/>
</dbReference>
<feature type="domain" description="HTH cro/C1-type" evidence="5">
    <location>
        <begin position="20"/>
        <end position="74"/>
    </location>
</feature>
<feature type="compositionally biased region" description="Basic and acidic residues" evidence="4">
    <location>
        <begin position="79"/>
        <end position="91"/>
    </location>
</feature>
<dbReference type="SMART" id="SM00530">
    <property type="entry name" value="HTH_XRE"/>
    <property type="match status" value="1"/>
</dbReference>
<dbReference type="SUPFAM" id="SSF47413">
    <property type="entry name" value="lambda repressor-like DNA-binding domains"/>
    <property type="match status" value="1"/>
</dbReference>
<accession>Q63WY5</accession>